<proteinExistence type="predicted"/>
<gene>
    <name evidence="1" type="ORF">SAMN05216598_4286</name>
</gene>
<dbReference type="EMBL" id="LT629777">
    <property type="protein sequence ID" value="SDT17823.1"/>
    <property type="molecule type" value="Genomic_DNA"/>
</dbReference>
<organism evidence="1 2">
    <name type="scientific">Pseudomonas asplenii</name>
    <dbReference type="NCBI Taxonomy" id="53407"/>
    <lineage>
        <taxon>Bacteria</taxon>
        <taxon>Pseudomonadati</taxon>
        <taxon>Pseudomonadota</taxon>
        <taxon>Gammaproteobacteria</taxon>
        <taxon>Pseudomonadales</taxon>
        <taxon>Pseudomonadaceae</taxon>
        <taxon>Pseudomonas</taxon>
    </lineage>
</organism>
<protein>
    <submittedName>
        <fullName evidence="1">Uncharacterized protein</fullName>
    </submittedName>
</protein>
<accession>A0A1H1Y8P6</accession>
<keyword evidence="2" id="KW-1185">Reference proteome</keyword>
<reference evidence="2" key="1">
    <citation type="submission" date="2016-10" db="EMBL/GenBank/DDBJ databases">
        <authorList>
            <person name="Varghese N."/>
            <person name="Submissions S."/>
        </authorList>
    </citation>
    <scope>NUCLEOTIDE SEQUENCE [LARGE SCALE GENOMIC DNA]</scope>
    <source>
        <strain evidence="2">ATCC 23835</strain>
    </source>
</reference>
<evidence type="ECO:0000313" key="1">
    <source>
        <dbReference type="EMBL" id="SDT17823.1"/>
    </source>
</evidence>
<evidence type="ECO:0000313" key="2">
    <source>
        <dbReference type="Proteomes" id="UP000199524"/>
    </source>
</evidence>
<dbReference type="Proteomes" id="UP000199524">
    <property type="component" value="Chromosome I"/>
</dbReference>
<dbReference type="AlphaFoldDB" id="A0A1H1Y8P6"/>
<sequence length="551" mass="60195">MIEDFGARARRVGKRFEMLELCHVDRVRRVIYTHGKVVALSAVLLLRSTPLRSRYRTSGGKGTISNAANSSCRIQSDWMMNPMAMITSRVIKNLLTANAILLCGCFGGESPRLLEPAEKELGTDGPITMHYHSAVYYPDEIALHGGGYIVGIEKGDPDKILKPGESLTFEQPNSTDKTVRDQQAAVHDGKIMFVSHIIRDQLPGSDKRNCSLFDAYYRKNVMVPPVRGCDSNSESPPEVLSNDAYHSGWQGMEKLQNDLTIDIKSRAYTHIVVVVMGWNTVQEEAVRNINSIIRGIKHASEEEQMLFKPLVIGVTWPSQWNSPWLDPIYKLTSFGTKAKDADEVGLTWLGVLLGNTIPQANTLAKVNLPVIAIGHSFGARAATMAACDGPVIADGSGSRSSKQTVDLLINYQGAFLTDRLLGKSQDGTLLDKCPRARNIALTSSNNDTAVKRALWGTYAGSENSFLEYCSKRSDLINCVKANAKGSTTPAPTSSRKVTYINSDALITYNAFYTGGGAHSDIYRDEQGALSWSLIKALGGKNVSSSVLVTEP</sequence>
<name>A0A1H1Y8P6_9PSED</name>